<proteinExistence type="predicted"/>
<name>A0A1F4XKQ8_9BACT</name>
<reference evidence="1 2" key="1">
    <citation type="journal article" date="2016" name="Nat. Commun.">
        <title>Thousands of microbial genomes shed light on interconnected biogeochemical processes in an aquifer system.</title>
        <authorList>
            <person name="Anantharaman K."/>
            <person name="Brown C.T."/>
            <person name="Hug L.A."/>
            <person name="Sharon I."/>
            <person name="Castelle C.J."/>
            <person name="Probst A.J."/>
            <person name="Thomas B.C."/>
            <person name="Singh A."/>
            <person name="Wilkins M.J."/>
            <person name="Karaoz U."/>
            <person name="Brodie E.L."/>
            <person name="Williams K.H."/>
            <person name="Hubbard S.S."/>
            <person name="Banfield J.F."/>
        </authorList>
    </citation>
    <scope>NUCLEOTIDE SEQUENCE [LARGE SCALE GENOMIC DNA]</scope>
</reference>
<dbReference type="Proteomes" id="UP000177614">
    <property type="component" value="Unassembled WGS sequence"/>
</dbReference>
<protein>
    <recommendedName>
        <fullName evidence="3">DUF3800 domain-containing protein</fullName>
    </recommendedName>
</protein>
<gene>
    <name evidence="1" type="ORF">A2V81_00640</name>
</gene>
<dbReference type="EMBL" id="MEWR01000009">
    <property type="protein sequence ID" value="OGC82229.1"/>
    <property type="molecule type" value="Genomic_DNA"/>
</dbReference>
<evidence type="ECO:0000313" key="2">
    <source>
        <dbReference type="Proteomes" id="UP000177614"/>
    </source>
</evidence>
<sequence>MLYLFLDESGDLGFDFKKKKTSKFFIVTFLATHNKRPIEKIVRKTYLELRKKFKRQGGVLHAFREKSVTRERLLKRLCMKECSIMTIYVDKARVYTRLSEEQSVLYNYITNILLDRIMSKKLISKENDKVLVIASLKDTNKFLNENFSNYLRQKTQQNHSLDIEVEIKTPHQEKALQAVDFASWAIFRKQEFDDKKYYNLIQEKIIEENPSFP</sequence>
<dbReference type="AlphaFoldDB" id="A0A1F4XKQ8"/>
<comment type="caution">
    <text evidence="1">The sequence shown here is derived from an EMBL/GenBank/DDBJ whole genome shotgun (WGS) entry which is preliminary data.</text>
</comment>
<evidence type="ECO:0008006" key="3">
    <source>
        <dbReference type="Google" id="ProtNLM"/>
    </source>
</evidence>
<organism evidence="1 2">
    <name type="scientific">Candidatus Abawacabacteria bacterium RBG_16_42_10</name>
    <dbReference type="NCBI Taxonomy" id="1817814"/>
    <lineage>
        <taxon>Bacteria</taxon>
        <taxon>Candidatus Abawacaibacteriota</taxon>
    </lineage>
</organism>
<dbReference type="STRING" id="1817814.A2V81_00640"/>
<dbReference type="Pfam" id="PF12686">
    <property type="entry name" value="DUF3800"/>
    <property type="match status" value="1"/>
</dbReference>
<dbReference type="InterPro" id="IPR024524">
    <property type="entry name" value="DUF3800"/>
</dbReference>
<accession>A0A1F4XKQ8</accession>
<evidence type="ECO:0000313" key="1">
    <source>
        <dbReference type="EMBL" id="OGC82229.1"/>
    </source>
</evidence>